<sequence>MAGEGVMLRWRCKVWDNQSLPDVAGKDEVFGYVSPFVLSKAPIPPTD</sequence>
<accession>A0A7W5Z2R3</accession>
<dbReference type="EMBL" id="JACICC010000001">
    <property type="protein sequence ID" value="MBB3808734.1"/>
    <property type="molecule type" value="Genomic_DNA"/>
</dbReference>
<name>A0A7W5Z2R3_9HYPH</name>
<comment type="caution">
    <text evidence="1">The sequence shown here is derived from an EMBL/GenBank/DDBJ whole genome shotgun (WGS) entry which is preliminary data.</text>
</comment>
<organism evidence="1 2">
    <name type="scientific">Pseudochelatococcus contaminans</name>
    <dbReference type="NCBI Taxonomy" id="1538103"/>
    <lineage>
        <taxon>Bacteria</taxon>
        <taxon>Pseudomonadati</taxon>
        <taxon>Pseudomonadota</taxon>
        <taxon>Alphaproteobacteria</taxon>
        <taxon>Hyphomicrobiales</taxon>
        <taxon>Chelatococcaceae</taxon>
        <taxon>Pseudochelatococcus</taxon>
    </lineage>
</organism>
<protein>
    <submittedName>
        <fullName evidence="1">Uncharacterized protein</fullName>
    </submittedName>
</protein>
<evidence type="ECO:0000313" key="1">
    <source>
        <dbReference type="EMBL" id="MBB3808734.1"/>
    </source>
</evidence>
<evidence type="ECO:0000313" key="2">
    <source>
        <dbReference type="Proteomes" id="UP000537592"/>
    </source>
</evidence>
<keyword evidence="2" id="KW-1185">Reference proteome</keyword>
<dbReference type="AlphaFoldDB" id="A0A7W5Z2R3"/>
<dbReference type="Proteomes" id="UP000537592">
    <property type="component" value="Unassembled WGS sequence"/>
</dbReference>
<reference evidence="1 2" key="1">
    <citation type="submission" date="2020-08" db="EMBL/GenBank/DDBJ databases">
        <title>Genomic Encyclopedia of Type Strains, Phase IV (KMG-IV): sequencing the most valuable type-strain genomes for metagenomic binning, comparative biology and taxonomic classification.</title>
        <authorList>
            <person name="Goeker M."/>
        </authorList>
    </citation>
    <scope>NUCLEOTIDE SEQUENCE [LARGE SCALE GENOMIC DNA]</scope>
    <source>
        <strain evidence="1 2">DSM 28760</strain>
    </source>
</reference>
<proteinExistence type="predicted"/>
<gene>
    <name evidence="1" type="ORF">FHS81_000788</name>
</gene>